<dbReference type="EMBL" id="CP003054">
    <property type="protein sequence ID" value="AFM20259.1"/>
    <property type="molecule type" value="Genomic_DNA"/>
</dbReference>
<sequence>MTAAGSPPLPAPSRPTGDDYADVTDMFRLLRALPADSSDFTRERDRIITRCLPLADRIAQRYHGKGESIDDLRQIARVGLLHAVNRFDPNNGAAFLSYAVPTILGEVRRYFRDHSWAMRVPRRLKDLHVRIGQITPQLTQSLGHAPSPRDLATALDVSQDEVVECLIAASSYSLRSLDVPTSEQIHGRSPLGDTFGELDRELDAITDRESLRPHLEALTDRQRAVLNLRFFAGMTQSQIAEEMGCSQMHVSRILAATLRQLRRGVCDGTA</sequence>
<dbReference type="PANTHER" id="PTHR30385">
    <property type="entry name" value="SIGMA FACTOR F FLAGELLAR"/>
    <property type="match status" value="1"/>
</dbReference>
<geneLocation type="plasmid" evidence="8 9">
    <name>pMYCCH.01</name>
</geneLocation>
<dbReference type="Proteomes" id="UP000006057">
    <property type="component" value="Plasmid pMYCCH.01"/>
</dbReference>
<dbReference type="InterPro" id="IPR036388">
    <property type="entry name" value="WH-like_DNA-bd_sf"/>
</dbReference>
<dbReference type="GO" id="GO:0016987">
    <property type="term" value="F:sigma factor activity"/>
    <property type="evidence" value="ECO:0007669"/>
    <property type="project" value="UniProtKB-KW"/>
</dbReference>
<dbReference type="NCBIfam" id="NF005514">
    <property type="entry name" value="PRK07122.1"/>
    <property type="match status" value="1"/>
</dbReference>
<dbReference type="Pfam" id="PF04539">
    <property type="entry name" value="Sigma70_r3"/>
    <property type="match status" value="1"/>
</dbReference>
<evidence type="ECO:0000256" key="2">
    <source>
        <dbReference type="ARBA" id="ARBA00023082"/>
    </source>
</evidence>
<dbReference type="AlphaFoldDB" id="I4BSK2"/>
<dbReference type="Gene3D" id="1.20.120.1810">
    <property type="match status" value="1"/>
</dbReference>
<keyword evidence="2" id="KW-0731">Sigma factor</keyword>
<name>I4BSK2_MYCCN</name>
<evidence type="ECO:0000256" key="4">
    <source>
        <dbReference type="ARBA" id="ARBA00023163"/>
    </source>
</evidence>
<dbReference type="HOGENOM" id="CLU_014793_8_5_11"/>
<dbReference type="InterPro" id="IPR000943">
    <property type="entry name" value="RNA_pol_sigma70"/>
</dbReference>
<dbReference type="PRINTS" id="PR00046">
    <property type="entry name" value="SIGMA70FCT"/>
</dbReference>
<dbReference type="InterPro" id="IPR007630">
    <property type="entry name" value="RNA_pol_sigma70_r4"/>
</dbReference>
<evidence type="ECO:0000313" key="8">
    <source>
        <dbReference type="EMBL" id="AFM20259.1"/>
    </source>
</evidence>
<feature type="domain" description="RNA polymerase sigma-70 region 2" evidence="6">
    <location>
        <begin position="48"/>
        <end position="116"/>
    </location>
</feature>
<protein>
    <submittedName>
        <fullName evidence="8">RNA polymerase sigma-70 factor, sigma-B/F/G subfamily</fullName>
    </submittedName>
</protein>
<dbReference type="NCBIfam" id="TIGR02980">
    <property type="entry name" value="SigBFG"/>
    <property type="match status" value="1"/>
</dbReference>
<evidence type="ECO:0000313" key="9">
    <source>
        <dbReference type="Proteomes" id="UP000006057"/>
    </source>
</evidence>
<organism evidence="8 9">
    <name type="scientific">Mycolicibacterium chubuense (strain NBB4)</name>
    <name type="common">Mycobacterium chubuense</name>
    <dbReference type="NCBI Taxonomy" id="710421"/>
    <lineage>
        <taxon>Bacteria</taxon>
        <taxon>Bacillati</taxon>
        <taxon>Actinomycetota</taxon>
        <taxon>Actinomycetes</taxon>
        <taxon>Mycobacteriales</taxon>
        <taxon>Mycobacteriaceae</taxon>
        <taxon>Mycolicibacterium</taxon>
    </lineage>
</organism>
<dbReference type="GO" id="GO:0003677">
    <property type="term" value="F:DNA binding"/>
    <property type="evidence" value="ECO:0007669"/>
    <property type="project" value="UniProtKB-KW"/>
</dbReference>
<gene>
    <name evidence="8" type="ordered locus">Mycch_5612</name>
</gene>
<reference evidence="8 9" key="1">
    <citation type="submission" date="2012-06" db="EMBL/GenBank/DDBJ databases">
        <title>Complete sequence of plasmid 1 of Mycobacterium chubuense NBB4.</title>
        <authorList>
            <consortium name="US DOE Joint Genome Institute"/>
            <person name="Lucas S."/>
            <person name="Han J."/>
            <person name="Lapidus A."/>
            <person name="Cheng J.-F."/>
            <person name="Goodwin L."/>
            <person name="Pitluck S."/>
            <person name="Peters L."/>
            <person name="Mikhailova N."/>
            <person name="Teshima H."/>
            <person name="Detter J.C."/>
            <person name="Han C."/>
            <person name="Tapia R."/>
            <person name="Land M."/>
            <person name="Hauser L."/>
            <person name="Kyrpides N."/>
            <person name="Ivanova N."/>
            <person name="Pagani I."/>
            <person name="Mattes T."/>
            <person name="Holmes A."/>
            <person name="Rutledge P."/>
            <person name="Paulsen I."/>
            <person name="Coleman N."/>
            <person name="Woyke T."/>
        </authorList>
    </citation>
    <scope>NUCLEOTIDE SEQUENCE [LARGE SCALE GENOMIC DNA]</scope>
    <source>
        <strain evidence="8 9">NBB4</strain>
        <plasmid evidence="8 9">pMYCCH.01</plasmid>
    </source>
</reference>
<feature type="domain" description="RNA polymerase sigma-70 region 4" evidence="7">
    <location>
        <begin position="215"/>
        <end position="262"/>
    </location>
</feature>
<dbReference type="SUPFAM" id="SSF88659">
    <property type="entry name" value="Sigma3 and sigma4 domains of RNA polymerase sigma factors"/>
    <property type="match status" value="2"/>
</dbReference>
<evidence type="ECO:0000259" key="5">
    <source>
        <dbReference type="Pfam" id="PF04539"/>
    </source>
</evidence>
<proteinExistence type="predicted"/>
<keyword evidence="9" id="KW-1185">Reference proteome</keyword>
<dbReference type="SUPFAM" id="SSF88946">
    <property type="entry name" value="Sigma2 domain of RNA polymerase sigma factors"/>
    <property type="match status" value="1"/>
</dbReference>
<evidence type="ECO:0000259" key="6">
    <source>
        <dbReference type="Pfam" id="PF04542"/>
    </source>
</evidence>
<feature type="domain" description="RNA polymerase sigma-70 region 3" evidence="5">
    <location>
        <begin position="130"/>
        <end position="182"/>
    </location>
</feature>
<accession>I4BSK2</accession>
<dbReference type="Pfam" id="PF04545">
    <property type="entry name" value="Sigma70_r4"/>
    <property type="match status" value="1"/>
</dbReference>
<dbReference type="Pfam" id="PF04542">
    <property type="entry name" value="Sigma70_r2"/>
    <property type="match status" value="1"/>
</dbReference>
<dbReference type="PANTHER" id="PTHR30385:SF4">
    <property type="entry name" value="RNA POLYMERASE SIGMA-E FACTOR"/>
    <property type="match status" value="1"/>
</dbReference>
<dbReference type="OrthoDB" id="9804285at2"/>
<dbReference type="InterPro" id="IPR013325">
    <property type="entry name" value="RNA_pol_sigma_r2"/>
</dbReference>
<dbReference type="KEGG" id="mcb:Mycch_5612"/>
<keyword evidence="4" id="KW-0804">Transcription</keyword>
<dbReference type="InterPro" id="IPR014284">
    <property type="entry name" value="RNA_pol_sigma-70_dom"/>
</dbReference>
<dbReference type="InterPro" id="IPR014322">
    <property type="entry name" value="RNA_pol_sigma-B/F/G"/>
</dbReference>
<evidence type="ECO:0000256" key="3">
    <source>
        <dbReference type="ARBA" id="ARBA00023125"/>
    </source>
</evidence>
<dbReference type="InterPro" id="IPR007624">
    <property type="entry name" value="RNA_pol_sigma70_r3"/>
</dbReference>
<evidence type="ECO:0000256" key="1">
    <source>
        <dbReference type="ARBA" id="ARBA00023015"/>
    </source>
</evidence>
<dbReference type="InterPro" id="IPR013324">
    <property type="entry name" value="RNA_pol_sigma_r3/r4-like"/>
</dbReference>
<keyword evidence="1" id="KW-0805">Transcription regulation</keyword>
<keyword evidence="8" id="KW-0614">Plasmid</keyword>
<dbReference type="RefSeq" id="WP_014805548.1">
    <property type="nucleotide sequence ID" value="NC_018022.1"/>
</dbReference>
<dbReference type="InterPro" id="IPR007627">
    <property type="entry name" value="RNA_pol_sigma70_r2"/>
</dbReference>
<dbReference type="GO" id="GO:0006352">
    <property type="term" value="P:DNA-templated transcription initiation"/>
    <property type="evidence" value="ECO:0007669"/>
    <property type="project" value="InterPro"/>
</dbReference>
<dbReference type="Gene3D" id="1.10.10.10">
    <property type="entry name" value="Winged helix-like DNA-binding domain superfamily/Winged helix DNA-binding domain"/>
    <property type="match status" value="2"/>
</dbReference>
<dbReference type="PATRIC" id="fig|710421.3.peg.5593"/>
<evidence type="ECO:0000259" key="7">
    <source>
        <dbReference type="Pfam" id="PF04545"/>
    </source>
</evidence>
<keyword evidence="3" id="KW-0238">DNA-binding</keyword>
<dbReference type="CDD" id="cd06171">
    <property type="entry name" value="Sigma70_r4"/>
    <property type="match status" value="1"/>
</dbReference>
<dbReference type="NCBIfam" id="TIGR02937">
    <property type="entry name" value="sigma70-ECF"/>
    <property type="match status" value="1"/>
</dbReference>